<keyword evidence="1" id="KW-1133">Transmembrane helix</keyword>
<keyword evidence="3" id="KW-1185">Reference proteome</keyword>
<feature type="transmembrane region" description="Helical" evidence="1">
    <location>
        <begin position="44"/>
        <end position="64"/>
    </location>
</feature>
<gene>
    <name evidence="2" type="ORF">GCM10011579_074960</name>
</gene>
<protein>
    <submittedName>
        <fullName evidence="2">Uncharacterized protein</fullName>
    </submittedName>
</protein>
<evidence type="ECO:0000256" key="1">
    <source>
        <dbReference type="SAM" id="Phobius"/>
    </source>
</evidence>
<keyword evidence="1" id="KW-0812">Transmembrane</keyword>
<sequence>MNGIDDDRDVLDTLKGSLDDITMQVPVERIVAEGRAVRRRRRRVAVAAVGVTAIAGLALGVPGIGHPSTAPPSGGAESVAFTVAKRTDGTVAVTWTKEQYFKNPAGLQKALRDAGFPVLVKTGVFCKGPDDHTQVDEHGSGVGVEDVVKRERRDDDTVVFIYDPAAMPAHTQLFIGYLDQAQLAVTHGRPGSVERLVPTGVALKCGTDWRG</sequence>
<keyword evidence="1" id="KW-0472">Membrane</keyword>
<evidence type="ECO:0000313" key="2">
    <source>
        <dbReference type="EMBL" id="GGN84722.1"/>
    </source>
</evidence>
<name>A0A918D8I3_9ACTN</name>
<comment type="caution">
    <text evidence="2">The sequence shown here is derived from an EMBL/GenBank/DDBJ whole genome shotgun (WGS) entry which is preliminary data.</text>
</comment>
<accession>A0A918D8I3</accession>
<dbReference type="EMBL" id="BMMM01000017">
    <property type="protein sequence ID" value="GGN84722.1"/>
    <property type="molecule type" value="Genomic_DNA"/>
</dbReference>
<dbReference type="AlphaFoldDB" id="A0A918D8I3"/>
<dbReference type="RefSeq" id="WP_189190551.1">
    <property type="nucleotide sequence ID" value="NZ_BMMM01000017.1"/>
</dbReference>
<reference evidence="2 3" key="1">
    <citation type="journal article" date="2014" name="Int. J. Syst. Evol. Microbiol.">
        <title>Complete genome sequence of Corynebacterium casei LMG S-19264T (=DSM 44701T), isolated from a smear-ripened cheese.</title>
        <authorList>
            <consortium name="US DOE Joint Genome Institute (JGI-PGF)"/>
            <person name="Walter F."/>
            <person name="Albersmeier A."/>
            <person name="Kalinowski J."/>
            <person name="Ruckert C."/>
        </authorList>
    </citation>
    <scope>NUCLEOTIDE SEQUENCE [LARGE SCALE GENOMIC DNA]</scope>
    <source>
        <strain evidence="2 3">CGMCC 4.7111</strain>
    </source>
</reference>
<proteinExistence type="predicted"/>
<dbReference type="Proteomes" id="UP000600365">
    <property type="component" value="Unassembled WGS sequence"/>
</dbReference>
<organism evidence="2 3">
    <name type="scientific">Streptomyces albiflavescens</name>
    <dbReference type="NCBI Taxonomy" id="1623582"/>
    <lineage>
        <taxon>Bacteria</taxon>
        <taxon>Bacillati</taxon>
        <taxon>Actinomycetota</taxon>
        <taxon>Actinomycetes</taxon>
        <taxon>Kitasatosporales</taxon>
        <taxon>Streptomycetaceae</taxon>
        <taxon>Streptomyces</taxon>
    </lineage>
</organism>
<evidence type="ECO:0000313" key="3">
    <source>
        <dbReference type="Proteomes" id="UP000600365"/>
    </source>
</evidence>